<comment type="caution">
    <text evidence="3">The sequence shown here is derived from an EMBL/GenBank/DDBJ whole genome shotgun (WGS) entry which is preliminary data.</text>
</comment>
<organism evidence="3 4">
    <name type="scientific">Acinetobacter baumannii</name>
    <dbReference type="NCBI Taxonomy" id="470"/>
    <lineage>
        <taxon>Bacteria</taxon>
        <taxon>Pseudomonadati</taxon>
        <taxon>Pseudomonadota</taxon>
        <taxon>Gammaproteobacteria</taxon>
        <taxon>Moraxellales</taxon>
        <taxon>Moraxellaceae</taxon>
        <taxon>Acinetobacter</taxon>
        <taxon>Acinetobacter calcoaceticus/baumannii complex</taxon>
    </lineage>
</organism>
<feature type="transmembrane region" description="Helical" evidence="1">
    <location>
        <begin position="63"/>
        <end position="82"/>
    </location>
</feature>
<evidence type="ECO:0000313" key="2">
    <source>
        <dbReference type="EMBL" id="MBE0329170.1"/>
    </source>
</evidence>
<proteinExistence type="predicted"/>
<evidence type="ECO:0000313" key="4">
    <source>
        <dbReference type="Proteomes" id="UP000655940"/>
    </source>
</evidence>
<dbReference type="EMBL" id="JACZEI010000002">
    <property type="protein sequence ID" value="MBE0329170.1"/>
    <property type="molecule type" value="Genomic_DNA"/>
</dbReference>
<protein>
    <submittedName>
        <fullName evidence="3">Uncharacterized protein</fullName>
    </submittedName>
</protein>
<dbReference type="Proteomes" id="UP000655940">
    <property type="component" value="Unassembled WGS sequence"/>
</dbReference>
<dbReference type="EMBL" id="JACZEI010000028">
    <property type="protein sequence ID" value="MBE0331368.1"/>
    <property type="molecule type" value="Genomic_DNA"/>
</dbReference>
<gene>
    <name evidence="2" type="ORF">IHV20_03255</name>
    <name evidence="3" type="ORF">IHV20_14575</name>
</gene>
<keyword evidence="1" id="KW-1133">Transmembrane helix</keyword>
<sequence>MVRAKTQQCACQLNHDEGLASLITDEMSYVHVDNSPFAIFTWKVLGIFKMEGVMAQAVWRYNIYRKIQWLIQFAVIITPAIIHTNQLVMCIFLEIIVLLFDILLWYNESSMSQEKMAINCSHCCKHLVRAKTQQCACQLNHDEGLASLITDEMSYVHVDNCAPF</sequence>
<name>A0AAP1W7Z5_ACIBA</name>
<dbReference type="AlphaFoldDB" id="A0AAP1W7Z5"/>
<accession>A0AAP1W7Z5</accession>
<feature type="transmembrane region" description="Helical" evidence="1">
    <location>
        <begin position="88"/>
        <end position="106"/>
    </location>
</feature>
<evidence type="ECO:0000256" key="1">
    <source>
        <dbReference type="SAM" id="Phobius"/>
    </source>
</evidence>
<keyword evidence="1" id="KW-0472">Membrane</keyword>
<evidence type="ECO:0000313" key="3">
    <source>
        <dbReference type="EMBL" id="MBE0331368.1"/>
    </source>
</evidence>
<keyword evidence="1" id="KW-0812">Transmembrane</keyword>
<reference evidence="3" key="1">
    <citation type="submission" date="2020-09" db="EMBL/GenBank/DDBJ databases">
        <title>Distribution of Beta-Lactamase Producing Gram-Negative Bacterial Isolates in Isabela River of Santo Domingo, Dominican Republic.</title>
        <authorList>
            <person name="Calderon V."/>
            <person name="Bonnelly R."/>
            <person name="Del Rosario C."/>
            <person name="Duarte A."/>
            <person name="Barauna R."/>
            <person name="Juca Ramos R.T."/>
            <person name="Perdomo O.P."/>
            <person name="Rodriguez De Francisco L.E."/>
            <person name="Franco De Los Santos E.F."/>
        </authorList>
    </citation>
    <scope>NUCLEOTIDE SEQUENCE</scope>
    <source>
        <strain evidence="3">INTEC_BI15</strain>
    </source>
</reference>